<dbReference type="AlphaFoldDB" id="A0ABD3MX28"/>
<accession>A0ABD3MX28</accession>
<sequence>MARLQEANWHHYNQSKSSLSIRRGISASALDKGGSLAPQRSTCDATSLFCQPLLQRFFTSRATGDGSVNFPSKSSSQILPQSTSTSSYSWKYPYRLSYLHCRFLSTKDSDEPKIQPHVMNQTEKSHVDRETTNSVVSNETLIGDIQLQVESVSGPSNLELHTIQKTQDDFADYLNGQEVTLDTDTGFVVQKMKKDHEQSQSPGPPSQSLNEARSNLGATSNLSNDKTNTSSNKQDTTTDPTNNADNLSHYQYIFTPSDATLSGRERYEIRRRAMEQKLQIQQAQSRAATYTNVQRALSGNAVIAVAKLAAALSSGSSAMMSEFVHSVVDCGNQALLLVGLKSSGFAPDRTHPYGYGKAIYFWALVSALGTFFLGAGVSMTHSVGELMNPHMTSEVPWEVWGVLGMSFTVDGYVFWKTVQGILASKRIDGEHKDMSFWKYATTKVRDPATLAVLLEDGAACMGVVIAIGGIGMTQYTGLPVCDAVAGMGISALLGAMGLALVQVNHRFLIGQGLDKATRMDIERIILSRRSIDNIYSVQSQWTGPDTFSYKAEVDFDGTFLAAKLMPRYQQEFFDAKDSLDRDLRVLLSWYAEDVMRAAEREIRHIEEEIRTKYPQAQYIELEPMSKDADRYAIDDGMEAQLRRVEVEVLNRYLKSLYKKKEGEGDNDKTE</sequence>
<reference evidence="9 10" key="1">
    <citation type="submission" date="2024-10" db="EMBL/GenBank/DDBJ databases">
        <title>Updated reference genomes for cyclostephanoid diatoms.</title>
        <authorList>
            <person name="Roberts W.R."/>
            <person name="Alverson A.J."/>
        </authorList>
    </citation>
    <scope>NUCLEOTIDE SEQUENCE [LARGE SCALE GENOMIC DNA]</scope>
    <source>
        <strain evidence="9 10">AJA010-31</strain>
    </source>
</reference>
<dbReference type="InterPro" id="IPR058533">
    <property type="entry name" value="Cation_efflux_TM"/>
</dbReference>
<evidence type="ECO:0000313" key="9">
    <source>
        <dbReference type="EMBL" id="KAL3765015.1"/>
    </source>
</evidence>
<dbReference type="Gene3D" id="1.20.1510.10">
    <property type="entry name" value="Cation efflux protein transmembrane domain"/>
    <property type="match status" value="1"/>
</dbReference>
<dbReference type="InterPro" id="IPR040177">
    <property type="entry name" value="SLC30A9"/>
</dbReference>
<evidence type="ECO:0000256" key="3">
    <source>
        <dbReference type="ARBA" id="ARBA00022692"/>
    </source>
</evidence>
<keyword evidence="2" id="KW-0813">Transport</keyword>
<keyword evidence="3 7" id="KW-0812">Transmembrane</keyword>
<dbReference type="Pfam" id="PF01545">
    <property type="entry name" value="Cation_efflux"/>
    <property type="match status" value="1"/>
</dbReference>
<keyword evidence="4 7" id="KW-1133">Transmembrane helix</keyword>
<evidence type="ECO:0000256" key="7">
    <source>
        <dbReference type="SAM" id="Phobius"/>
    </source>
</evidence>
<dbReference type="NCBIfam" id="TIGR01297">
    <property type="entry name" value="CDF"/>
    <property type="match status" value="1"/>
</dbReference>
<protein>
    <recommendedName>
        <fullName evidence="8">Cation efflux protein transmembrane domain-containing protein</fullName>
    </recommendedName>
</protein>
<name>A0ABD3MX28_9STRA</name>
<organism evidence="9 10">
    <name type="scientific">Cyclotella atomus</name>
    <dbReference type="NCBI Taxonomy" id="382360"/>
    <lineage>
        <taxon>Eukaryota</taxon>
        <taxon>Sar</taxon>
        <taxon>Stramenopiles</taxon>
        <taxon>Ochrophyta</taxon>
        <taxon>Bacillariophyta</taxon>
        <taxon>Coscinodiscophyceae</taxon>
        <taxon>Thalassiosirophycidae</taxon>
        <taxon>Stephanodiscales</taxon>
        <taxon>Stephanodiscaceae</taxon>
        <taxon>Cyclotella</taxon>
    </lineage>
</organism>
<feature type="transmembrane region" description="Helical" evidence="7">
    <location>
        <begin position="448"/>
        <end position="471"/>
    </location>
</feature>
<dbReference type="GO" id="GO:0016020">
    <property type="term" value="C:membrane"/>
    <property type="evidence" value="ECO:0007669"/>
    <property type="project" value="UniProtKB-SubCell"/>
</dbReference>
<dbReference type="SUPFAM" id="SSF161111">
    <property type="entry name" value="Cation efflux protein transmembrane domain-like"/>
    <property type="match status" value="1"/>
</dbReference>
<feature type="compositionally biased region" description="Low complexity" evidence="6">
    <location>
        <begin position="235"/>
        <end position="246"/>
    </location>
</feature>
<dbReference type="Proteomes" id="UP001530400">
    <property type="component" value="Unassembled WGS sequence"/>
</dbReference>
<proteinExistence type="predicted"/>
<keyword evidence="10" id="KW-1185">Reference proteome</keyword>
<dbReference type="PANTHER" id="PTHR13414:SF9">
    <property type="entry name" value="PROTON-COUPLED ZINC ANTIPORTER SLC30A9, MITOCHONDRIAL"/>
    <property type="match status" value="1"/>
</dbReference>
<keyword evidence="5 7" id="KW-0472">Membrane</keyword>
<feature type="transmembrane region" description="Helical" evidence="7">
    <location>
        <begin position="483"/>
        <end position="501"/>
    </location>
</feature>
<dbReference type="EMBL" id="JALLPJ020001409">
    <property type="protein sequence ID" value="KAL3765015.1"/>
    <property type="molecule type" value="Genomic_DNA"/>
</dbReference>
<evidence type="ECO:0000256" key="4">
    <source>
        <dbReference type="ARBA" id="ARBA00022989"/>
    </source>
</evidence>
<feature type="domain" description="Cation efflux protein transmembrane" evidence="8">
    <location>
        <begin position="295"/>
        <end position="501"/>
    </location>
</feature>
<dbReference type="InterPro" id="IPR002524">
    <property type="entry name" value="Cation_efflux"/>
</dbReference>
<feature type="transmembrane region" description="Helical" evidence="7">
    <location>
        <begin position="359"/>
        <end position="377"/>
    </location>
</feature>
<evidence type="ECO:0000259" key="8">
    <source>
        <dbReference type="Pfam" id="PF01545"/>
    </source>
</evidence>
<comment type="subcellular location">
    <subcellularLocation>
        <location evidence="1">Membrane</location>
        <topology evidence="1">Multi-pass membrane protein</topology>
    </subcellularLocation>
</comment>
<feature type="region of interest" description="Disordered" evidence="6">
    <location>
        <begin position="192"/>
        <end position="249"/>
    </location>
</feature>
<evidence type="ECO:0000256" key="6">
    <source>
        <dbReference type="SAM" id="MobiDB-lite"/>
    </source>
</evidence>
<comment type="caution">
    <text evidence="9">The sequence shown here is derived from an EMBL/GenBank/DDBJ whole genome shotgun (WGS) entry which is preliminary data.</text>
</comment>
<dbReference type="InterPro" id="IPR027469">
    <property type="entry name" value="Cation_efflux_TMD_sf"/>
</dbReference>
<feature type="transmembrane region" description="Helical" evidence="7">
    <location>
        <begin position="397"/>
        <end position="415"/>
    </location>
</feature>
<evidence type="ECO:0000256" key="5">
    <source>
        <dbReference type="ARBA" id="ARBA00023136"/>
    </source>
</evidence>
<feature type="compositionally biased region" description="Polar residues" evidence="6">
    <location>
        <begin position="209"/>
        <end position="234"/>
    </location>
</feature>
<gene>
    <name evidence="9" type="ORF">ACHAWO_001977</name>
</gene>
<evidence type="ECO:0000313" key="10">
    <source>
        <dbReference type="Proteomes" id="UP001530400"/>
    </source>
</evidence>
<evidence type="ECO:0000256" key="2">
    <source>
        <dbReference type="ARBA" id="ARBA00022448"/>
    </source>
</evidence>
<dbReference type="PANTHER" id="PTHR13414">
    <property type="entry name" value="HUEL-CATION TRANSPORTER"/>
    <property type="match status" value="1"/>
</dbReference>
<evidence type="ECO:0000256" key="1">
    <source>
        <dbReference type="ARBA" id="ARBA00004141"/>
    </source>
</evidence>